<keyword evidence="5 14" id="KW-0723">Serine/threonine-protein kinase</keyword>
<keyword evidence="7 11" id="KW-0547">Nucleotide-binding</keyword>
<feature type="compositionally biased region" description="Basic and acidic residues" evidence="12">
    <location>
        <begin position="778"/>
        <end position="790"/>
    </location>
</feature>
<proteinExistence type="inferred from homology"/>
<dbReference type="EC" id="2.7.11.1" evidence="4"/>
<comment type="similarity">
    <text evidence="3">Belongs to the protein kinase superfamily. NEK Ser/Thr protein kinase family. NIMA subfamily.</text>
</comment>
<keyword evidence="8 14" id="KW-0418">Kinase</keyword>
<evidence type="ECO:0000256" key="4">
    <source>
        <dbReference type="ARBA" id="ARBA00012513"/>
    </source>
</evidence>
<dbReference type="PROSITE" id="PS00108">
    <property type="entry name" value="PROTEIN_KINASE_ST"/>
    <property type="match status" value="1"/>
</dbReference>
<evidence type="ECO:0000256" key="9">
    <source>
        <dbReference type="ARBA" id="ARBA00022840"/>
    </source>
</evidence>
<gene>
    <name evidence="14" type="ORF">ENQ76_09090</name>
</gene>
<dbReference type="FunFam" id="1.10.510.10:FF:000021">
    <property type="entry name" value="Serine/threonine protein kinase"/>
    <property type="match status" value="1"/>
</dbReference>
<protein>
    <recommendedName>
        <fullName evidence="4">non-specific serine/threonine protein kinase</fullName>
        <ecNumber evidence="4">2.7.11.1</ecNumber>
    </recommendedName>
</protein>
<feature type="binding site" evidence="11">
    <location>
        <position position="133"/>
    </location>
    <ligand>
        <name>ATP</name>
        <dbReference type="ChEBI" id="CHEBI:30616"/>
    </ligand>
</feature>
<keyword evidence="6" id="KW-0808">Transferase</keyword>
<comment type="subcellular location">
    <subcellularLocation>
        <location evidence="1">Cytoplasm</location>
        <location evidence="1">Cytoskeleton</location>
        <location evidence="1">Microtubule organizing center</location>
        <location evidence="1">Centrosome</location>
    </subcellularLocation>
    <subcellularLocation>
        <location evidence="2">Cytoplasm</location>
        <location evidence="2">Cytoskeleton</location>
        <location evidence="2">Spindle pole</location>
    </subcellularLocation>
</comment>
<feature type="compositionally biased region" description="Pro residues" evidence="12">
    <location>
        <begin position="700"/>
        <end position="713"/>
    </location>
</feature>
<dbReference type="SUPFAM" id="SSF56112">
    <property type="entry name" value="Protein kinase-like (PK-like)"/>
    <property type="match status" value="1"/>
</dbReference>
<dbReference type="InterPro" id="IPR017441">
    <property type="entry name" value="Protein_kinase_ATP_BS"/>
</dbReference>
<dbReference type="EMBL" id="DSOK01000259">
    <property type="protein sequence ID" value="HEN15608.1"/>
    <property type="molecule type" value="Genomic_DNA"/>
</dbReference>
<evidence type="ECO:0000259" key="13">
    <source>
        <dbReference type="PROSITE" id="PS50011"/>
    </source>
</evidence>
<evidence type="ECO:0000256" key="8">
    <source>
        <dbReference type="ARBA" id="ARBA00022777"/>
    </source>
</evidence>
<evidence type="ECO:0000256" key="5">
    <source>
        <dbReference type="ARBA" id="ARBA00022527"/>
    </source>
</evidence>
<dbReference type="AlphaFoldDB" id="A0A7C2NV82"/>
<comment type="caution">
    <text evidence="14">The sequence shown here is derived from an EMBL/GenBank/DDBJ whole genome shotgun (WGS) entry which is preliminary data.</text>
</comment>
<feature type="domain" description="Protein kinase" evidence="13">
    <location>
        <begin position="104"/>
        <end position="419"/>
    </location>
</feature>
<dbReference type="PANTHER" id="PTHR43289">
    <property type="entry name" value="MITOGEN-ACTIVATED PROTEIN KINASE KINASE KINASE 20-RELATED"/>
    <property type="match status" value="1"/>
</dbReference>
<feature type="region of interest" description="Disordered" evidence="12">
    <location>
        <begin position="1"/>
        <end position="26"/>
    </location>
</feature>
<evidence type="ECO:0000256" key="10">
    <source>
        <dbReference type="ARBA" id="ARBA00023212"/>
    </source>
</evidence>
<evidence type="ECO:0000256" key="2">
    <source>
        <dbReference type="ARBA" id="ARBA00004647"/>
    </source>
</evidence>
<organism evidence="14">
    <name type="scientific">Schlesneria paludicola</name>
    <dbReference type="NCBI Taxonomy" id="360056"/>
    <lineage>
        <taxon>Bacteria</taxon>
        <taxon>Pseudomonadati</taxon>
        <taxon>Planctomycetota</taxon>
        <taxon>Planctomycetia</taxon>
        <taxon>Planctomycetales</taxon>
        <taxon>Planctomycetaceae</taxon>
        <taxon>Schlesneria</taxon>
    </lineage>
</organism>
<dbReference type="PANTHER" id="PTHR43289:SF34">
    <property type="entry name" value="SERINE_THREONINE-PROTEIN KINASE YBDM-RELATED"/>
    <property type="match status" value="1"/>
</dbReference>
<keyword evidence="10" id="KW-0206">Cytoskeleton</keyword>
<dbReference type="InterPro" id="IPR011009">
    <property type="entry name" value="Kinase-like_dom_sf"/>
</dbReference>
<dbReference type="PROSITE" id="PS50011">
    <property type="entry name" value="PROTEIN_KINASE_DOM"/>
    <property type="match status" value="1"/>
</dbReference>
<evidence type="ECO:0000256" key="6">
    <source>
        <dbReference type="ARBA" id="ARBA00022679"/>
    </source>
</evidence>
<dbReference type="Pfam" id="PF07714">
    <property type="entry name" value="PK_Tyr_Ser-Thr"/>
    <property type="match status" value="1"/>
</dbReference>
<dbReference type="InterPro" id="IPR000719">
    <property type="entry name" value="Prot_kinase_dom"/>
</dbReference>
<feature type="region of interest" description="Disordered" evidence="12">
    <location>
        <begin position="691"/>
        <end position="730"/>
    </location>
</feature>
<keyword evidence="9 11" id="KW-0067">ATP-binding</keyword>
<keyword evidence="10" id="KW-0963">Cytoplasm</keyword>
<dbReference type="GO" id="GO:0004674">
    <property type="term" value="F:protein serine/threonine kinase activity"/>
    <property type="evidence" value="ECO:0007669"/>
    <property type="project" value="UniProtKB-KW"/>
</dbReference>
<dbReference type="Gene3D" id="1.10.510.10">
    <property type="entry name" value="Transferase(Phosphotransferase) domain 1"/>
    <property type="match status" value="1"/>
</dbReference>
<evidence type="ECO:0000256" key="7">
    <source>
        <dbReference type="ARBA" id="ARBA00022741"/>
    </source>
</evidence>
<dbReference type="GO" id="GO:0005524">
    <property type="term" value="F:ATP binding"/>
    <property type="evidence" value="ECO:0007669"/>
    <property type="project" value="UniProtKB-UniRule"/>
</dbReference>
<evidence type="ECO:0000256" key="1">
    <source>
        <dbReference type="ARBA" id="ARBA00004300"/>
    </source>
</evidence>
<evidence type="ECO:0000313" key="14">
    <source>
        <dbReference type="EMBL" id="HEN15608.1"/>
    </source>
</evidence>
<dbReference type="InterPro" id="IPR001245">
    <property type="entry name" value="Ser-Thr/Tyr_kinase_cat_dom"/>
</dbReference>
<evidence type="ECO:0000256" key="11">
    <source>
        <dbReference type="PROSITE-ProRule" id="PRU10141"/>
    </source>
</evidence>
<dbReference type="PROSITE" id="PS00107">
    <property type="entry name" value="PROTEIN_KINASE_ATP"/>
    <property type="match status" value="1"/>
</dbReference>
<dbReference type="GO" id="GO:0005813">
    <property type="term" value="C:centrosome"/>
    <property type="evidence" value="ECO:0007669"/>
    <property type="project" value="UniProtKB-SubCell"/>
</dbReference>
<feature type="compositionally biased region" description="Pro residues" evidence="12">
    <location>
        <begin position="765"/>
        <end position="777"/>
    </location>
</feature>
<accession>A0A7C2NV82</accession>
<evidence type="ECO:0000256" key="3">
    <source>
        <dbReference type="ARBA" id="ARBA00010886"/>
    </source>
</evidence>
<feature type="region of interest" description="Disordered" evidence="12">
    <location>
        <begin position="761"/>
        <end position="790"/>
    </location>
</feature>
<evidence type="ECO:0000256" key="12">
    <source>
        <dbReference type="SAM" id="MobiDB-lite"/>
    </source>
</evidence>
<sequence length="790" mass="88126">MTSHPLSTAAYDHLGDSDDSTEIPDDPRLLPIVREYLARLEAGEEPTVDEYVAQHPDLAEALRTCLEGLDLVHRSVKTDRPPVVSLAASSVDPPPFVADPRGDFRIVGELGRGGMGVVFEALQTSLGRRVALKVLPFTATLQPRQLQRFLNEAQAAAHLHHPHIVPVFAVGCDRGVHYYAMQLIDGMSLAELLTRLRRDAGWPDVSGGTAEAATISAGAATSASVPAEVRISETMNVFSSRLSTERTAGRSDFFQTVARIGKQAAEALAYAHELGIVHRDIKPANLMIDGRGQVWVTDFGLAQVRSGAELTQTGDLLGTLRYMSPEQVQGDRALLDQRTDIYSLGATLYELATLQPPFIGANRETLLRQVLHEEPVAPRMLNSALPIELETIIMKALSKSSADRYASAQDLADDLQRFLDHKPILAQRPTLWDRGRKWARRHPAAVIAAALLMAALSLGLGIHNRLIAREQTRTSEALHRERDRAIESERRFKQARQAVDLLIEIGEEELADKPHMNSTRKRLLEAALVYYQDFIAQSDEDPQTQQELAAVESRVKRILHELSLVYSLSQVMLIAAPDVQSDLRVSEEQRQDLTAFLRDAETQRDALFAQPWTTVEERQRQFVTLAETLTERLRQILTGAQRDRLQQIALQEQGLFAFQEPDVVKALALTPEQRRQIREIGFATLLNRGPRVIEVRRPPDGPPRPDGFPPPDGPFRGSPLHREQEEQRQREALQKVLALLTPAQLERWHEMTGPRFVGRAMLFPPGFPGGGPPFREPPPPHEPRPRDPRP</sequence>
<dbReference type="GO" id="GO:0000922">
    <property type="term" value="C:spindle pole"/>
    <property type="evidence" value="ECO:0007669"/>
    <property type="project" value="UniProtKB-SubCell"/>
</dbReference>
<dbReference type="SMART" id="SM00220">
    <property type="entry name" value="S_TKc"/>
    <property type="match status" value="1"/>
</dbReference>
<reference evidence="14" key="1">
    <citation type="journal article" date="2020" name="mSystems">
        <title>Genome- and Community-Level Interaction Insights into Carbon Utilization and Element Cycling Functions of Hydrothermarchaeota in Hydrothermal Sediment.</title>
        <authorList>
            <person name="Zhou Z."/>
            <person name="Liu Y."/>
            <person name="Xu W."/>
            <person name="Pan J."/>
            <person name="Luo Z.H."/>
            <person name="Li M."/>
        </authorList>
    </citation>
    <scope>NUCLEOTIDE SEQUENCE [LARGE SCALE GENOMIC DNA]</scope>
    <source>
        <strain evidence="14">SpSt-339</strain>
    </source>
</reference>
<dbReference type="InterPro" id="IPR008271">
    <property type="entry name" value="Ser/Thr_kinase_AS"/>
</dbReference>
<name>A0A7C2NV82_9PLAN</name>
<feature type="compositionally biased region" description="Basic and acidic residues" evidence="12">
    <location>
        <begin position="720"/>
        <end position="730"/>
    </location>
</feature>
<dbReference type="CDD" id="cd14014">
    <property type="entry name" value="STKc_PknB_like"/>
    <property type="match status" value="1"/>
</dbReference>
<dbReference type="Gene3D" id="3.30.200.20">
    <property type="entry name" value="Phosphorylase Kinase, domain 1"/>
    <property type="match status" value="1"/>
</dbReference>